<evidence type="ECO:0000313" key="5">
    <source>
        <dbReference type="Proteomes" id="UP000466345"/>
    </source>
</evidence>
<dbReference type="EMBL" id="WEGJ01000001">
    <property type="protein sequence ID" value="MQY10364.1"/>
    <property type="molecule type" value="Genomic_DNA"/>
</dbReference>
<keyword evidence="2" id="KW-1133">Transmembrane helix</keyword>
<feature type="transmembrane region" description="Helical" evidence="2">
    <location>
        <begin position="171"/>
        <end position="192"/>
    </location>
</feature>
<feature type="region of interest" description="Disordered" evidence="1">
    <location>
        <begin position="200"/>
        <end position="247"/>
    </location>
</feature>
<feature type="compositionally biased region" description="Low complexity" evidence="1">
    <location>
        <begin position="224"/>
        <end position="233"/>
    </location>
</feature>
<evidence type="ECO:0000256" key="3">
    <source>
        <dbReference type="SAM" id="SignalP"/>
    </source>
</evidence>
<feature type="compositionally biased region" description="Pro residues" evidence="1">
    <location>
        <begin position="201"/>
        <end position="217"/>
    </location>
</feature>
<reference evidence="4 5" key="1">
    <citation type="submission" date="2019-10" db="EMBL/GenBank/DDBJ databases">
        <title>Streptomyces smaragdinus sp. nov. and Streptomyces fabii sp. nov., isolated from the gut of fungus growing-termite Macrotermes natalensis.</title>
        <authorList>
            <person name="Schwitalla J."/>
            <person name="Benndorf R."/>
            <person name="Martin K."/>
            <person name="De Beer W."/>
            <person name="Kaster A.-K."/>
            <person name="Vollmers J."/>
            <person name="Poulsen M."/>
            <person name="Beemelmanns C."/>
        </authorList>
    </citation>
    <scope>NUCLEOTIDE SEQUENCE [LARGE SCALE GENOMIC DNA]</scope>
    <source>
        <strain evidence="4 5">RB5</strain>
    </source>
</reference>
<sequence>MGRRRIFSAAFPLGISLLFALPAPASADAGCRDATVACWADRAAAGQLVVVTLDDALGAFGDGVTRLQLSRLHDGRLTVVVPEGTATGAGGTTLLALADERLIARDSTVTPLTDALRQRLDQAEACDTAKAAALCDQLADDGVTGAKLIAARRATEAAAFRAAPGGGGSPLGPILGGVLAVLVLGGLLLIALTRPRHPVPAAGPAPGAPTTPAQPPHPPRRRAGGAARTARPAPQVPSGPRRTATVRTALRPQGYVEIEHGLFRAVWADPGSLAPEPGEPVDVVGHPGRERLTAVPPTS</sequence>
<keyword evidence="3" id="KW-0732">Signal</keyword>
<dbReference type="RefSeq" id="WP_153449666.1">
    <property type="nucleotide sequence ID" value="NZ_WEGJ01000001.1"/>
</dbReference>
<evidence type="ECO:0000256" key="1">
    <source>
        <dbReference type="SAM" id="MobiDB-lite"/>
    </source>
</evidence>
<protein>
    <recommendedName>
        <fullName evidence="6">TPM domain-containing protein</fullName>
    </recommendedName>
</protein>
<evidence type="ECO:0008006" key="6">
    <source>
        <dbReference type="Google" id="ProtNLM"/>
    </source>
</evidence>
<keyword evidence="2" id="KW-0472">Membrane</keyword>
<comment type="caution">
    <text evidence="4">The sequence shown here is derived from an EMBL/GenBank/DDBJ whole genome shotgun (WGS) entry which is preliminary data.</text>
</comment>
<feature type="chain" id="PRO_5029512909" description="TPM domain-containing protein" evidence="3">
    <location>
        <begin position="28"/>
        <end position="299"/>
    </location>
</feature>
<organism evidence="4 5">
    <name type="scientific">Streptomyces smaragdinus</name>
    <dbReference type="NCBI Taxonomy" id="2585196"/>
    <lineage>
        <taxon>Bacteria</taxon>
        <taxon>Bacillati</taxon>
        <taxon>Actinomycetota</taxon>
        <taxon>Actinomycetes</taxon>
        <taxon>Kitasatosporales</taxon>
        <taxon>Streptomycetaceae</taxon>
        <taxon>Streptomyces</taxon>
    </lineage>
</organism>
<proteinExistence type="predicted"/>
<evidence type="ECO:0000256" key="2">
    <source>
        <dbReference type="SAM" id="Phobius"/>
    </source>
</evidence>
<keyword evidence="2" id="KW-0812">Transmembrane</keyword>
<dbReference type="OrthoDB" id="4111970at2"/>
<accession>A0A7K0CC75</accession>
<dbReference type="Proteomes" id="UP000466345">
    <property type="component" value="Unassembled WGS sequence"/>
</dbReference>
<feature type="signal peptide" evidence="3">
    <location>
        <begin position="1"/>
        <end position="27"/>
    </location>
</feature>
<evidence type="ECO:0000313" key="4">
    <source>
        <dbReference type="EMBL" id="MQY10364.1"/>
    </source>
</evidence>
<keyword evidence="5" id="KW-1185">Reference proteome</keyword>
<feature type="region of interest" description="Disordered" evidence="1">
    <location>
        <begin position="269"/>
        <end position="299"/>
    </location>
</feature>
<name>A0A7K0CC75_9ACTN</name>
<gene>
    <name evidence="4" type="ORF">SRB5_04720</name>
</gene>
<dbReference type="AlphaFoldDB" id="A0A7K0CC75"/>